<dbReference type="InterPro" id="IPR040079">
    <property type="entry name" value="Glutathione_S-Trfase"/>
</dbReference>
<evidence type="ECO:0000259" key="2">
    <source>
        <dbReference type="PROSITE" id="PS50404"/>
    </source>
</evidence>
<dbReference type="InterPro" id="IPR036282">
    <property type="entry name" value="Glutathione-S-Trfase_C_sf"/>
</dbReference>
<evidence type="ECO:0000256" key="1">
    <source>
        <dbReference type="ARBA" id="ARBA00010007"/>
    </source>
</evidence>
<dbReference type="CDD" id="cd03042">
    <property type="entry name" value="GST_N_Zeta"/>
    <property type="match status" value="1"/>
</dbReference>
<name>A0A967EZ44_9PROT</name>
<dbReference type="PANTHER" id="PTHR42673">
    <property type="entry name" value="MALEYLACETOACETATE ISOMERASE"/>
    <property type="match status" value="1"/>
</dbReference>
<dbReference type="FunFam" id="1.20.1050.10:FF:000017">
    <property type="entry name" value="Maleylacetoacetate isomerase"/>
    <property type="match status" value="1"/>
</dbReference>
<dbReference type="PROSITE" id="PS50405">
    <property type="entry name" value="GST_CTER"/>
    <property type="match status" value="1"/>
</dbReference>
<dbReference type="RefSeq" id="WP_167226356.1">
    <property type="nucleotide sequence ID" value="NZ_JAAQPH010000012.1"/>
</dbReference>
<dbReference type="InterPro" id="IPR034333">
    <property type="entry name" value="GST_Zeta_N"/>
</dbReference>
<dbReference type="GO" id="GO:0006559">
    <property type="term" value="P:L-phenylalanine catabolic process"/>
    <property type="evidence" value="ECO:0007669"/>
    <property type="project" value="TreeGrafter"/>
</dbReference>
<reference evidence="4" key="1">
    <citation type="submission" date="2020-03" db="EMBL/GenBank/DDBJ databases">
        <title>Genome of Pelagibius litoralis DSM 21314T.</title>
        <authorList>
            <person name="Wang G."/>
        </authorList>
    </citation>
    <scope>NUCLEOTIDE SEQUENCE</scope>
    <source>
        <strain evidence="4">DSM 21314</strain>
    </source>
</reference>
<dbReference type="EMBL" id="JAAQPH010000012">
    <property type="protein sequence ID" value="NIA70090.1"/>
    <property type="molecule type" value="Genomic_DNA"/>
</dbReference>
<dbReference type="AlphaFoldDB" id="A0A967EZ44"/>
<protein>
    <submittedName>
        <fullName evidence="4">Maleylacetoacetate isomerase</fullName>
        <ecNumber evidence="4">5.2.1.2</ecNumber>
    </submittedName>
</protein>
<dbReference type="EC" id="5.2.1.2" evidence="4"/>
<dbReference type="InterPro" id="IPR010987">
    <property type="entry name" value="Glutathione-S-Trfase_C-like"/>
</dbReference>
<dbReference type="SFLD" id="SFLDG00358">
    <property type="entry name" value="Main_(cytGST)"/>
    <property type="match status" value="1"/>
</dbReference>
<comment type="caution">
    <text evidence="4">The sequence shown here is derived from an EMBL/GenBank/DDBJ whole genome shotgun (WGS) entry which is preliminary data.</text>
</comment>
<keyword evidence="4" id="KW-0413">Isomerase</keyword>
<dbReference type="NCBIfam" id="TIGR01262">
    <property type="entry name" value="maiA"/>
    <property type="match status" value="1"/>
</dbReference>
<evidence type="ECO:0000259" key="3">
    <source>
        <dbReference type="PROSITE" id="PS50405"/>
    </source>
</evidence>
<dbReference type="GO" id="GO:0016034">
    <property type="term" value="F:maleylacetoacetate isomerase activity"/>
    <property type="evidence" value="ECO:0007669"/>
    <property type="project" value="UniProtKB-EC"/>
</dbReference>
<dbReference type="Gene3D" id="3.40.30.10">
    <property type="entry name" value="Glutaredoxin"/>
    <property type="match status" value="1"/>
</dbReference>
<dbReference type="CDD" id="cd03191">
    <property type="entry name" value="GST_C_Zeta"/>
    <property type="match status" value="1"/>
</dbReference>
<dbReference type="InterPro" id="IPR005955">
    <property type="entry name" value="GST_Zeta"/>
</dbReference>
<dbReference type="InterPro" id="IPR004045">
    <property type="entry name" value="Glutathione_S-Trfase_N"/>
</dbReference>
<dbReference type="PROSITE" id="PS50404">
    <property type="entry name" value="GST_NTER"/>
    <property type="match status" value="1"/>
</dbReference>
<feature type="domain" description="GST N-terminal" evidence="2">
    <location>
        <begin position="1"/>
        <end position="86"/>
    </location>
</feature>
<dbReference type="Gene3D" id="1.20.1050.10">
    <property type="match status" value="1"/>
</dbReference>
<dbReference type="InterPro" id="IPR036249">
    <property type="entry name" value="Thioredoxin-like_sf"/>
</dbReference>
<gene>
    <name evidence="4" type="primary">maiA</name>
    <name evidence="4" type="ORF">HBA54_15905</name>
</gene>
<organism evidence="4 5">
    <name type="scientific">Pelagibius litoralis</name>
    <dbReference type="NCBI Taxonomy" id="374515"/>
    <lineage>
        <taxon>Bacteria</taxon>
        <taxon>Pseudomonadati</taxon>
        <taxon>Pseudomonadota</taxon>
        <taxon>Alphaproteobacteria</taxon>
        <taxon>Rhodospirillales</taxon>
        <taxon>Rhodovibrionaceae</taxon>
        <taxon>Pelagibius</taxon>
    </lineage>
</organism>
<dbReference type="SUPFAM" id="SSF47616">
    <property type="entry name" value="GST C-terminal domain-like"/>
    <property type="match status" value="1"/>
</dbReference>
<dbReference type="GO" id="GO:0006749">
    <property type="term" value="P:glutathione metabolic process"/>
    <property type="evidence" value="ECO:0007669"/>
    <property type="project" value="TreeGrafter"/>
</dbReference>
<evidence type="ECO:0000313" key="4">
    <source>
        <dbReference type="EMBL" id="NIA70090.1"/>
    </source>
</evidence>
<dbReference type="Proteomes" id="UP000761264">
    <property type="component" value="Unassembled WGS sequence"/>
</dbReference>
<dbReference type="GO" id="GO:0005737">
    <property type="term" value="C:cytoplasm"/>
    <property type="evidence" value="ECO:0007669"/>
    <property type="project" value="InterPro"/>
</dbReference>
<dbReference type="SFLD" id="SFLDS00019">
    <property type="entry name" value="Glutathione_Transferase_(cytos"/>
    <property type="match status" value="1"/>
</dbReference>
<keyword evidence="5" id="KW-1185">Reference proteome</keyword>
<accession>A0A967EZ44</accession>
<dbReference type="InterPro" id="IPR034330">
    <property type="entry name" value="GST_Zeta_C"/>
</dbReference>
<dbReference type="GO" id="GO:0004364">
    <property type="term" value="F:glutathione transferase activity"/>
    <property type="evidence" value="ECO:0007669"/>
    <property type="project" value="TreeGrafter"/>
</dbReference>
<proteinExistence type="inferred from homology"/>
<dbReference type="Pfam" id="PF13409">
    <property type="entry name" value="GST_N_2"/>
    <property type="match status" value="1"/>
</dbReference>
<sequence length="219" mass="24723">MKLHNYFRSSTSYRVRIALALKGLPYEYVSYHLREGEQRGESYLSINPQGLVPTLELDGEGVETGALLPQSMAILEYLDEAYPEPPLLPQGPLERARVRSLAYAVACDIHPLNNLRVLNYLVGPLGQDRKVQGEWFRHWVAVEFAALEQRLADEPQTGRFCHGDSPGLADLCLVPQVVNGRRFDCDMTPYPTIRRIHEACMEISAFVEAAPDRQPDTEN</sequence>
<evidence type="ECO:0000313" key="5">
    <source>
        <dbReference type="Proteomes" id="UP000761264"/>
    </source>
</evidence>
<comment type="similarity">
    <text evidence="1">Belongs to the GST superfamily. Zeta family.</text>
</comment>
<dbReference type="PANTHER" id="PTHR42673:SF21">
    <property type="entry name" value="GLUTATHIONE S-TRANSFERASE YFCF"/>
    <property type="match status" value="1"/>
</dbReference>
<dbReference type="SUPFAM" id="SSF52833">
    <property type="entry name" value="Thioredoxin-like"/>
    <property type="match status" value="1"/>
</dbReference>
<feature type="domain" description="GST C-terminal" evidence="3">
    <location>
        <begin position="91"/>
        <end position="219"/>
    </location>
</feature>